<dbReference type="Proteomes" id="UP000464178">
    <property type="component" value="Chromosome"/>
</dbReference>
<evidence type="ECO:0000313" key="1">
    <source>
        <dbReference type="EMBL" id="VTR92066.1"/>
    </source>
</evidence>
<dbReference type="KEGG" id="gms:SOIL9_56480"/>
<proteinExistence type="predicted"/>
<organism evidence="1 2">
    <name type="scientific">Gemmata massiliana</name>
    <dbReference type="NCBI Taxonomy" id="1210884"/>
    <lineage>
        <taxon>Bacteria</taxon>
        <taxon>Pseudomonadati</taxon>
        <taxon>Planctomycetota</taxon>
        <taxon>Planctomycetia</taxon>
        <taxon>Gemmatales</taxon>
        <taxon>Gemmataceae</taxon>
        <taxon>Gemmata</taxon>
    </lineage>
</organism>
<evidence type="ECO:0000313" key="2">
    <source>
        <dbReference type="Proteomes" id="UP000464178"/>
    </source>
</evidence>
<sequence length="88" mass="10022">MATNTEIEMRWIDAWNDLYDLVLPRHGVKCQLADFTVVDVEACKIWLRDSVYEGYHVRVETGWVLGRPGVIASRSRDQDADAGAGEKR</sequence>
<accession>A0A6P2CUM1</accession>
<protein>
    <submittedName>
        <fullName evidence="1">Uncharacterized protein</fullName>
    </submittedName>
</protein>
<dbReference type="EMBL" id="LR593886">
    <property type="protein sequence ID" value="VTR92066.1"/>
    <property type="molecule type" value="Genomic_DNA"/>
</dbReference>
<name>A0A6P2CUM1_9BACT</name>
<reference evidence="1 2" key="1">
    <citation type="submission" date="2019-05" db="EMBL/GenBank/DDBJ databases">
        <authorList>
            <consortium name="Science for Life Laboratories"/>
        </authorList>
    </citation>
    <scope>NUCLEOTIDE SEQUENCE [LARGE SCALE GENOMIC DNA]</scope>
    <source>
        <strain evidence="1">Soil9</strain>
    </source>
</reference>
<gene>
    <name evidence="1" type="ORF">SOIL9_56480</name>
</gene>
<keyword evidence="2" id="KW-1185">Reference proteome</keyword>
<dbReference type="RefSeq" id="WP_162666984.1">
    <property type="nucleotide sequence ID" value="NZ_LR593886.1"/>
</dbReference>
<dbReference type="AlphaFoldDB" id="A0A6P2CUM1"/>